<protein>
    <recommendedName>
        <fullName evidence="3">Restriction endonuclease domain-containing protein</fullName>
    </recommendedName>
</protein>
<dbReference type="InterPro" id="IPR012296">
    <property type="entry name" value="Nuclease_put_TT1808"/>
</dbReference>
<proteinExistence type="predicted"/>
<reference evidence="1 2" key="1">
    <citation type="submission" date="2020-04" db="EMBL/GenBank/DDBJ databases">
        <authorList>
            <consortium name="Desulfovibrio sp. FSS-1 genome sequencing consortium"/>
            <person name="Shimoshige H."/>
            <person name="Kobayashi H."/>
            <person name="Maekawa T."/>
        </authorList>
    </citation>
    <scope>NUCLEOTIDE SEQUENCE [LARGE SCALE GENOMIC DNA]</scope>
    <source>
        <strain evidence="1 2">SIID29052-01</strain>
    </source>
</reference>
<comment type="caution">
    <text evidence="1">The sequence shown here is derived from an EMBL/GenBank/DDBJ whole genome shotgun (WGS) entry which is preliminary data.</text>
</comment>
<evidence type="ECO:0000313" key="1">
    <source>
        <dbReference type="EMBL" id="GFK95146.1"/>
    </source>
</evidence>
<dbReference type="InterPro" id="IPR011335">
    <property type="entry name" value="Restrct_endonuc-II-like"/>
</dbReference>
<dbReference type="SUPFAM" id="SSF52980">
    <property type="entry name" value="Restriction endonuclease-like"/>
    <property type="match status" value="1"/>
</dbReference>
<organism evidence="1 2">
    <name type="scientific">Fundidesulfovibrio magnetotacticus</name>
    <dbReference type="NCBI Taxonomy" id="2730080"/>
    <lineage>
        <taxon>Bacteria</taxon>
        <taxon>Pseudomonadati</taxon>
        <taxon>Thermodesulfobacteriota</taxon>
        <taxon>Desulfovibrionia</taxon>
        <taxon>Desulfovibrionales</taxon>
        <taxon>Desulfovibrionaceae</taxon>
        <taxon>Fundidesulfovibrio</taxon>
    </lineage>
</organism>
<accession>A0A6V8LZD5</accession>
<keyword evidence="2" id="KW-1185">Reference proteome</keyword>
<name>A0A6V8LZD5_9BACT</name>
<evidence type="ECO:0000313" key="2">
    <source>
        <dbReference type="Proteomes" id="UP000494245"/>
    </source>
</evidence>
<dbReference type="RefSeq" id="WP_173085896.1">
    <property type="nucleotide sequence ID" value="NZ_BLTE01000014.1"/>
</dbReference>
<dbReference type="EMBL" id="BLTE01000014">
    <property type="protein sequence ID" value="GFK95146.1"/>
    <property type="molecule type" value="Genomic_DNA"/>
</dbReference>
<gene>
    <name evidence="1" type="ORF">NNJEOMEG_03004</name>
</gene>
<reference evidence="1 2" key="2">
    <citation type="submission" date="2020-05" db="EMBL/GenBank/DDBJ databases">
        <title>Draft genome sequence of Desulfovibrio sp. strainFSS-1.</title>
        <authorList>
            <person name="Shimoshige H."/>
            <person name="Kobayashi H."/>
            <person name="Maekawa T."/>
        </authorList>
    </citation>
    <scope>NUCLEOTIDE SEQUENCE [LARGE SCALE GENOMIC DNA]</scope>
    <source>
        <strain evidence="1 2">SIID29052-01</strain>
    </source>
</reference>
<dbReference type="Proteomes" id="UP000494245">
    <property type="component" value="Unassembled WGS sequence"/>
</dbReference>
<evidence type="ECO:0008006" key="3">
    <source>
        <dbReference type="Google" id="ProtNLM"/>
    </source>
</evidence>
<sequence length="125" mass="14055">MAQRADARHTYGDYLAWKDDERWDFLPGEAHAWTPARSRSHQQVVVRLASILAYPLEGRPCEVFVAPFDVRLPEPGESDEATSSVVRVTALPGVSIDLPRVFRESAWSRTQKSPERFPAPGLINP</sequence>
<dbReference type="Gene3D" id="3.90.1570.10">
    <property type="entry name" value="tt1808, chain A"/>
    <property type="match status" value="1"/>
</dbReference>
<dbReference type="AlphaFoldDB" id="A0A6V8LZD5"/>